<feature type="non-terminal residue" evidence="1">
    <location>
        <position position="112"/>
    </location>
</feature>
<gene>
    <name evidence="1" type="ORF">HH308_29295</name>
</gene>
<sequence length="112" mass="11809">MSTTGTSVPPSRATVSRYGWATEDPTRIGLHLQVGRVADDAACGHINDLMDAITTCRAGESFLLWTKYRALAGIHDQLAGGCGDDDARLVSQQSQVAARYGMTGAISPQLSA</sequence>
<name>A0A848LCQ1_9ACTN</name>
<organism evidence="1 2">
    <name type="scientific">Gordonia asplenii</name>
    <dbReference type="NCBI Taxonomy" id="2725283"/>
    <lineage>
        <taxon>Bacteria</taxon>
        <taxon>Bacillati</taxon>
        <taxon>Actinomycetota</taxon>
        <taxon>Actinomycetes</taxon>
        <taxon>Mycobacteriales</taxon>
        <taxon>Gordoniaceae</taxon>
        <taxon>Gordonia</taxon>
    </lineage>
</organism>
<dbReference type="RefSeq" id="WP_170197822.1">
    <property type="nucleotide sequence ID" value="NZ_JABBNB010000087.1"/>
</dbReference>
<keyword evidence="2" id="KW-1185">Reference proteome</keyword>
<reference evidence="1 2" key="1">
    <citation type="submission" date="2020-04" db="EMBL/GenBank/DDBJ databases">
        <title>Gordonia sp. nov. TBRC 11910.</title>
        <authorList>
            <person name="Suriyachadkun C."/>
        </authorList>
    </citation>
    <scope>NUCLEOTIDE SEQUENCE [LARGE SCALE GENOMIC DNA]</scope>
    <source>
        <strain evidence="1 2">TBRC 11910</strain>
    </source>
</reference>
<evidence type="ECO:0000313" key="1">
    <source>
        <dbReference type="EMBL" id="NMO05318.1"/>
    </source>
</evidence>
<protein>
    <submittedName>
        <fullName evidence="1">Uncharacterized protein</fullName>
    </submittedName>
</protein>
<evidence type="ECO:0000313" key="2">
    <source>
        <dbReference type="Proteomes" id="UP000550729"/>
    </source>
</evidence>
<comment type="caution">
    <text evidence="1">The sequence shown here is derived from an EMBL/GenBank/DDBJ whole genome shotgun (WGS) entry which is preliminary data.</text>
</comment>
<dbReference type="AlphaFoldDB" id="A0A848LCQ1"/>
<dbReference type="EMBL" id="JABBNB010000087">
    <property type="protein sequence ID" value="NMO05318.1"/>
    <property type="molecule type" value="Genomic_DNA"/>
</dbReference>
<proteinExistence type="predicted"/>
<accession>A0A848LCQ1</accession>
<dbReference type="Proteomes" id="UP000550729">
    <property type="component" value="Unassembled WGS sequence"/>
</dbReference>